<dbReference type="RefSeq" id="WP_003013087.1">
    <property type="nucleotide sequence ID" value="NZ_GG668638.1"/>
</dbReference>
<gene>
    <name evidence="2" type="ORF">HMPREF0765_0244</name>
</gene>
<protein>
    <recommendedName>
        <fullName evidence="4">Lipoprotein</fullName>
    </recommendedName>
</protein>
<proteinExistence type="predicted"/>
<dbReference type="AlphaFoldDB" id="C2FSD8"/>
<evidence type="ECO:0000256" key="1">
    <source>
        <dbReference type="SAM" id="SignalP"/>
    </source>
</evidence>
<dbReference type="PROSITE" id="PS51257">
    <property type="entry name" value="PROKAR_LIPOPROTEIN"/>
    <property type="match status" value="1"/>
</dbReference>
<dbReference type="Proteomes" id="UP000006241">
    <property type="component" value="Unassembled WGS sequence"/>
</dbReference>
<reference evidence="2 3" key="1">
    <citation type="submission" date="2009-01" db="EMBL/GenBank/DDBJ databases">
        <authorList>
            <person name="Qin X."/>
            <person name="Bachman B."/>
            <person name="Battles P."/>
            <person name="Bell A."/>
            <person name="Bess C."/>
            <person name="Bickham C."/>
            <person name="Chaboub L."/>
            <person name="Chen D."/>
            <person name="Coyle M."/>
            <person name="Deiros D.R."/>
            <person name="Dinh H."/>
            <person name="Forbes L."/>
            <person name="Fowler G."/>
            <person name="Francisco L."/>
            <person name="Fu Q."/>
            <person name="Gubbala S."/>
            <person name="Hale W."/>
            <person name="Han Y."/>
            <person name="Hemphill L."/>
            <person name="Highlander S.K."/>
            <person name="Hirani K."/>
            <person name="Hogues M."/>
            <person name="Jackson L."/>
            <person name="Jakkamsetti A."/>
            <person name="Javaid M."/>
            <person name="Jiang H."/>
            <person name="Korchina V."/>
            <person name="Kovar C."/>
            <person name="Lara F."/>
            <person name="Lee S."/>
            <person name="Mata R."/>
            <person name="Mathew T."/>
            <person name="Moen C."/>
            <person name="Morales K."/>
            <person name="Munidasa M."/>
            <person name="Nazareth L."/>
            <person name="Ngo R."/>
            <person name="Nguyen L."/>
            <person name="Okwuonu G."/>
            <person name="Ongeri F."/>
            <person name="Patil S."/>
            <person name="Petrosino J."/>
            <person name="Pham C."/>
            <person name="Pham P."/>
            <person name="Pu L.-L."/>
            <person name="Puazo M."/>
            <person name="Raj R."/>
            <person name="Reid J."/>
            <person name="Rouhana J."/>
            <person name="Saada N."/>
            <person name="Shang Y."/>
            <person name="Simmons D."/>
            <person name="Thornton R."/>
            <person name="Warren J."/>
            <person name="Weissenberger G."/>
            <person name="Zhang J."/>
            <person name="Zhang L."/>
            <person name="Zhou C."/>
            <person name="Zhu D."/>
            <person name="Muzny D."/>
            <person name="Worley K."/>
            <person name="Gibbs R."/>
        </authorList>
    </citation>
    <scope>NUCLEOTIDE SEQUENCE [LARGE SCALE GENOMIC DNA]</scope>
    <source>
        <strain evidence="2 3">ATCC 33300</strain>
    </source>
</reference>
<feature type="chain" id="PRO_5002913842" description="Lipoprotein" evidence="1">
    <location>
        <begin position="20"/>
        <end position="346"/>
    </location>
</feature>
<evidence type="ECO:0008006" key="4">
    <source>
        <dbReference type="Google" id="ProtNLM"/>
    </source>
</evidence>
<sequence>MIYKNIQLYFCLFALLLLATVSCQRPQKEVSFYYWKTNYASDSITQNSLNQLHTNKLYVRIMDIDMQENGREPIPISPITFKDTLPADMQIVPVVFINTRIFQSMDSLTIRGLAHKIVPFVIEKVKQSGNTTFGELQLDCDWTASSRDKFFYLIEFMKTFPELANVELTSTLRLHQIKNIKTSGIPPVSRAILMCYNMGNLRKFGTQNSILNQEDLNLYLKDHLGNYPLKLDVALPLFEWFVVFRNQEYAGISKKIDKEDLDNTTLFTRNPNTNLYVLKQDLPEKGLMKNDIIRYEFVSEEDLSKTASFLKKELKKEDRNIVFYHLDKTILSTYPNETLQKIINRL</sequence>
<evidence type="ECO:0000313" key="2">
    <source>
        <dbReference type="EMBL" id="EEI94258.1"/>
    </source>
</evidence>
<organism evidence="2 3">
    <name type="scientific">Sphingobacterium spiritivorum ATCC 33300</name>
    <dbReference type="NCBI Taxonomy" id="525372"/>
    <lineage>
        <taxon>Bacteria</taxon>
        <taxon>Pseudomonadati</taxon>
        <taxon>Bacteroidota</taxon>
        <taxon>Sphingobacteriia</taxon>
        <taxon>Sphingobacteriales</taxon>
        <taxon>Sphingobacteriaceae</taxon>
        <taxon>Sphingobacterium</taxon>
    </lineage>
</organism>
<comment type="caution">
    <text evidence="2">The sequence shown here is derived from an EMBL/GenBank/DDBJ whole genome shotgun (WGS) entry which is preliminary data.</text>
</comment>
<dbReference type="HOGENOM" id="CLU_050513_0_0_10"/>
<accession>C2FSD8</accession>
<feature type="signal peptide" evidence="1">
    <location>
        <begin position="1"/>
        <end position="19"/>
    </location>
</feature>
<keyword evidence="1" id="KW-0732">Signal</keyword>
<dbReference type="EMBL" id="ACHB01000003">
    <property type="protein sequence ID" value="EEI94258.1"/>
    <property type="molecule type" value="Genomic_DNA"/>
</dbReference>
<evidence type="ECO:0000313" key="3">
    <source>
        <dbReference type="Proteomes" id="UP000006241"/>
    </source>
</evidence>
<name>C2FSD8_SPHSI</name>